<gene>
    <name evidence="1" type="ORF">NC799_15720</name>
</gene>
<reference evidence="1" key="1">
    <citation type="submission" date="2022-06" db="EMBL/GenBank/DDBJ databases">
        <title>Aquibacillus sp. a new bacterium isolated from soil saline samples.</title>
        <authorList>
            <person name="Galisteo C."/>
            <person name="De La Haba R."/>
            <person name="Sanchez-Porro C."/>
            <person name="Ventosa A."/>
        </authorList>
    </citation>
    <scope>NUCLEOTIDE SEQUENCE</scope>
    <source>
        <strain evidence="1">3ASR75-54</strain>
    </source>
</reference>
<accession>A0A9X3WH56</accession>
<dbReference type="EMBL" id="JAMQKC010000024">
    <property type="protein sequence ID" value="MDC3418335.1"/>
    <property type="molecule type" value="Genomic_DNA"/>
</dbReference>
<name>A0A9X3WH56_9BACI</name>
<dbReference type="AlphaFoldDB" id="A0A9X3WH56"/>
<protein>
    <submittedName>
        <fullName evidence="1">Uncharacterized protein</fullName>
    </submittedName>
</protein>
<comment type="caution">
    <text evidence="1">The sequence shown here is derived from an EMBL/GenBank/DDBJ whole genome shotgun (WGS) entry which is preliminary data.</text>
</comment>
<proteinExistence type="predicted"/>
<organism evidence="1 2">
    <name type="scientific">Aquibacillus salsiterrae</name>
    <dbReference type="NCBI Taxonomy" id="2950439"/>
    <lineage>
        <taxon>Bacteria</taxon>
        <taxon>Bacillati</taxon>
        <taxon>Bacillota</taxon>
        <taxon>Bacilli</taxon>
        <taxon>Bacillales</taxon>
        <taxon>Bacillaceae</taxon>
        <taxon>Aquibacillus</taxon>
    </lineage>
</organism>
<dbReference type="RefSeq" id="WP_272447398.1">
    <property type="nucleotide sequence ID" value="NZ_JAMQKC010000024.1"/>
</dbReference>
<dbReference type="Proteomes" id="UP001145069">
    <property type="component" value="Unassembled WGS sequence"/>
</dbReference>
<sequence length="101" mass="11570">MSKKFSEEEITEFIENLTSSNDTNQIKIHIKDIQKKLESIDDPSLLAEYKKDTVYQENAFSASATDKRYVSSFSRCSFNTNTSGTLFLYTFLSYRAALASR</sequence>
<keyword evidence="2" id="KW-1185">Reference proteome</keyword>
<evidence type="ECO:0000313" key="1">
    <source>
        <dbReference type="EMBL" id="MDC3418335.1"/>
    </source>
</evidence>
<evidence type="ECO:0000313" key="2">
    <source>
        <dbReference type="Proteomes" id="UP001145069"/>
    </source>
</evidence>